<evidence type="ECO:0000259" key="13">
    <source>
        <dbReference type="Pfam" id="PF03731"/>
    </source>
</evidence>
<dbReference type="Proteomes" id="UP000318447">
    <property type="component" value="Unassembled WGS sequence"/>
</dbReference>
<dbReference type="InterPro" id="IPR047087">
    <property type="entry name" value="KU70_core_dom"/>
</dbReference>
<feature type="region of interest" description="Disordered" evidence="11">
    <location>
        <begin position="956"/>
        <end position="998"/>
    </location>
</feature>
<dbReference type="InterPro" id="IPR006164">
    <property type="entry name" value="DNA_bd_Ku70/Ku80"/>
</dbReference>
<dbReference type="InterPro" id="IPR036465">
    <property type="entry name" value="vWFA_dom_sf"/>
</dbReference>
<dbReference type="VEuPathDB" id="TriTrypDB:LdBPK_291150.1"/>
<feature type="domain" description="Ku" evidence="12">
    <location>
        <begin position="644"/>
        <end position="704"/>
    </location>
</feature>
<evidence type="ECO:0000256" key="2">
    <source>
        <dbReference type="ARBA" id="ARBA00022741"/>
    </source>
</evidence>
<feature type="compositionally biased region" description="Basic and acidic residues" evidence="11">
    <location>
        <begin position="1295"/>
        <end position="1309"/>
    </location>
</feature>
<dbReference type="CDD" id="cd00788">
    <property type="entry name" value="KU70"/>
    <property type="match status" value="1"/>
</dbReference>
<evidence type="ECO:0000256" key="3">
    <source>
        <dbReference type="ARBA" id="ARBA00022763"/>
    </source>
</evidence>
<evidence type="ECO:0000256" key="11">
    <source>
        <dbReference type="SAM" id="MobiDB-lite"/>
    </source>
</evidence>
<feature type="compositionally biased region" description="Polar residues" evidence="11">
    <location>
        <begin position="1507"/>
        <end position="1535"/>
    </location>
</feature>
<feature type="region of interest" description="Disordered" evidence="11">
    <location>
        <begin position="1388"/>
        <end position="1440"/>
    </location>
</feature>
<comment type="caution">
    <text evidence="14">The sequence shown here is derived from an EMBL/GenBank/DDBJ whole genome shotgun (WGS) entry which is preliminary data.</text>
</comment>
<feature type="compositionally biased region" description="Polar residues" evidence="11">
    <location>
        <begin position="1388"/>
        <end position="1402"/>
    </location>
</feature>
<dbReference type="VEuPathDB" id="TriTrypDB:LdCL_290016500"/>
<sequence length="1966" mass="203733">MDEFAEWGEGTTGVVAADSTYTEGLDLDEFREQLWQRNQRDAVVCLVDCNEGMFGVLPAGESAKTTQTGKNGEGAPAHTRGVTKLALLTIGQGAAMSSGAAGGSKAAVGSSPSFFSMTMQCILALLKEKMMCGSKDVVAIVLYNTRTSAPSTGFRGVYVMQEATRIGTECMQKVEQLEAAGAPGSVAYEEFEARIGHWPTASTSPALAAASSASGRAEPKAALPAALAAFPAFKFSEALWEAQRILLSLRSVQAIRHRRLFVFTNRDDPSGGDAHEWNLCRSRACDLGKEGVVLEVFGFGNAGSGGGPHTSGISKVAGTVANTSRGELPISLTAPVGADGTGSCSSGSSASPLFAVSNQRGQSLDPAAATTDTTIGQSGSGQSDSPSPAATGFVQDFFWGPLLREMQMAAARFRASGDGDDLVALAEARGEAFVSGGEGAIYMNSGAGALQQLLVSVVRRAHPQRPFRHCLLRIGGLSGTSTALSATTAAATARDEEEALRVAAVPRMAVSLYVPLMRARLPQREWLDGRTNRMLRRVVHLNARTTAAGRDSDDAGAGNKEGDSGSPTKQLQRLRNEKNCTSESMVRQEDVDPDDLCYYAPVGKERVYFTSEERKRMVEVAATGTEPGFTVLLFKDLVDAVKREHQKVAIAQYCSSTTTAPRLVALVPSPDLTAHPEKRDQVPVDGMGLYVVPLPYAEELRAVPELRTCTRVSKHATPVLADSSVDPTHLELAKQVVSALTVSYQVDAVLNPALQRQYRKLQELARQFFPLADNPLHPAGGTALAKAGEEGPSTDGAEKTPQELDNTLPDYEGMQRFAALFQSFNKEVLGKDYNAFLYCPQPRVAGSATRRPRDSAAGAGAMEAAGPTAASAEEDACNVSIEELIRRAAAENAWDGLIIPQLKEYLATANVSSGGARRKADLIELQAEESVELIQRELSRLLRACEYREQHPYSVFKGRGDSSRGAATPRSTGSSNGTSSRSASALASHRRDPTASLLSDADPSLQLAQPTTAFSSFPLGPHGSDAAEAAFFSVAGTSAAANAAPAVANLSGASFSAFERRRIAHLLGRVALEIAAVWTYVRRNEPLCGTSPGDPTAPVSSVRTTHGTARPSSDRSTAAPAASPLAPASLNADGGDGRAAMTVKVTSEEPGAPTPAVLQNSVLGEATEERQDACDGDPVPQITALSALIEAAAAIQRALEMADGGGGVDHAASAERAGAAAACSVSANTLLGAAQAAALTFSSFPLDGVRAPTQEAAGVGAGKQSCRGSAVVDTSSDVAGASQAPPSALTGGRTSAREAAEQHSGEGESKPLAMPNATVARQAPSGSSPVKRGSTASSSIPSYLRAYVFEEGADGCADEMDNFGEGNGVSGNQGARAVLANADKSVSRSISVGSANARSLSRASELPATSHDDGYKTRPSSARSAVEHPARASHLSPAATVTRPSLLGSAGVSLTAPTHAGGSGGGATLVAALVDADPVSHSSSLRIQRALSALSLQSASFVSSPLQEPQLSTQQSQVCSGGSASSHPNASVSQRSPDSAEMSSAAAAAYLRSTSLFRRPHRLEVPVSRTQSLRRATSISSPMSVEGISLGSAPGAVYYNGMPSMASGACGNSSAASFHMTKSNSGLQLSSGGVGILRTSSGFNSFLPVAMGASTTVDSLHSSVAGLHFKRVISVDSEGELWRQGSLADSLEMSPQKVTPLLGRPSASAMEATLSSSPLSQDAGLATATGSHSDRHGALKSPLEGQSGGVVPVATSLSGHRSSALPPGRTELSRNRNALSRRGTPKPTVSSASAVAVPSAVLGSSSSQQRPVALLSPVHFSSSPQRRTHRSVAVPTVFAPAPGAAGGGLAADGLTPCLYHVEDEILKEFLRCVHDLTRTSLTDAEFDSLKLCYFLPGVSLVTSTGTARPPSSSPPPTAPPLPLFEGGELVPLHRGSLDVFCSLIRERLVAVCRSLRISTAPYLALL</sequence>
<evidence type="ECO:0000256" key="8">
    <source>
        <dbReference type="ARBA" id="ARBA00023172"/>
    </source>
</evidence>
<reference evidence="15" key="1">
    <citation type="submission" date="2019-02" db="EMBL/GenBank/DDBJ databases">
        <title>FDA dAtabase for Regulatory Grade micrObial Sequences (FDA-ARGOS): Supporting development and validation of Infectious Disease Dx tests.</title>
        <authorList>
            <person name="Duncan R."/>
            <person name="Fisher C."/>
            <person name="Tallon L."/>
            <person name="Sadzewicz L."/>
            <person name="Sengamalay N."/>
            <person name="Ott S."/>
            <person name="Godinez A."/>
            <person name="Nagaraj S."/>
            <person name="Vavikolanu K."/>
            <person name="Nadendla S."/>
            <person name="Aluvathingal J."/>
            <person name="Sichtig H."/>
        </authorList>
    </citation>
    <scope>NUCLEOTIDE SEQUENCE [LARGE SCALE GENOMIC DNA]</scope>
    <source>
        <strain evidence="15">FDAARGOS_361</strain>
    </source>
</reference>
<evidence type="ECO:0000256" key="7">
    <source>
        <dbReference type="ARBA" id="ARBA00023125"/>
    </source>
</evidence>
<feature type="region of interest" description="Disordered" evidence="11">
    <location>
        <begin position="779"/>
        <end position="806"/>
    </location>
</feature>
<dbReference type="SUPFAM" id="SSF100939">
    <property type="entry name" value="SPOC domain-like"/>
    <property type="match status" value="1"/>
</dbReference>
<feature type="compositionally biased region" description="Low complexity" evidence="11">
    <location>
        <begin position="1118"/>
        <end position="1130"/>
    </location>
</feature>
<dbReference type="GO" id="GO:0006303">
    <property type="term" value="P:double-strand break repair via nonhomologous end joining"/>
    <property type="evidence" value="ECO:0007669"/>
    <property type="project" value="InterPro"/>
</dbReference>
<dbReference type="Gene3D" id="1.10.1600.10">
    <property type="match status" value="1"/>
</dbReference>
<dbReference type="PANTHER" id="PTHR12604">
    <property type="entry name" value="KU AUTOANTIGEN DNA HELICASE"/>
    <property type="match status" value="1"/>
</dbReference>
<keyword evidence="7" id="KW-0238">DNA-binding</keyword>
<keyword evidence="8" id="KW-0233">DNA recombination</keyword>
<evidence type="ECO:0000256" key="4">
    <source>
        <dbReference type="ARBA" id="ARBA00022801"/>
    </source>
</evidence>
<comment type="subcellular location">
    <subcellularLocation>
        <location evidence="1">Nucleus</location>
    </subcellularLocation>
</comment>
<dbReference type="PANTHER" id="PTHR12604:SF2">
    <property type="entry name" value="X-RAY REPAIR CROSS-COMPLEMENTING PROTEIN 6"/>
    <property type="match status" value="1"/>
</dbReference>
<proteinExistence type="predicted"/>
<evidence type="ECO:0000313" key="15">
    <source>
        <dbReference type="Proteomes" id="UP000318447"/>
    </source>
</evidence>
<feature type="region of interest" description="Disordered" evidence="11">
    <location>
        <begin position="1086"/>
        <end position="1137"/>
    </location>
</feature>
<dbReference type="GO" id="GO:0043564">
    <property type="term" value="C:Ku70:Ku80 complex"/>
    <property type="evidence" value="ECO:0007669"/>
    <property type="project" value="TreeGrafter"/>
</dbReference>
<evidence type="ECO:0000256" key="1">
    <source>
        <dbReference type="ARBA" id="ARBA00004123"/>
    </source>
</evidence>
<dbReference type="VEuPathDB" id="TriTrypDB:LDHU3_29.1580"/>
<dbReference type="GO" id="GO:0000723">
    <property type="term" value="P:telomere maintenance"/>
    <property type="evidence" value="ECO:0007669"/>
    <property type="project" value="TreeGrafter"/>
</dbReference>
<feature type="domain" description="Ku70/Ku80 N-terminal alpha/beta" evidence="13">
    <location>
        <begin position="114"/>
        <end position="178"/>
    </location>
</feature>
<dbReference type="EMBL" id="RHLC01000014">
    <property type="protein sequence ID" value="TPP52742.1"/>
    <property type="molecule type" value="Genomic_DNA"/>
</dbReference>
<feature type="compositionally biased region" description="Basic and acidic residues" evidence="11">
    <location>
        <begin position="574"/>
        <end position="587"/>
    </location>
</feature>
<feature type="region of interest" description="Disordered" evidence="11">
    <location>
        <begin position="361"/>
        <end position="388"/>
    </location>
</feature>
<dbReference type="VEuPathDB" id="TriTrypDB:LdCL_290016600"/>
<dbReference type="Gene3D" id="3.40.50.410">
    <property type="entry name" value="von Willebrand factor, type A domain"/>
    <property type="match status" value="1"/>
</dbReference>
<name>A0A504XUQ5_LEIDO</name>
<dbReference type="Gene3D" id="2.40.290.10">
    <property type="match status" value="1"/>
</dbReference>
<dbReference type="SUPFAM" id="SSF53300">
    <property type="entry name" value="vWA-like"/>
    <property type="match status" value="1"/>
</dbReference>
<dbReference type="VEuPathDB" id="TriTrypDB:LDHU3_29.1600"/>
<feature type="region of interest" description="Disordered" evidence="11">
    <location>
        <begin position="1700"/>
        <end position="1792"/>
    </location>
</feature>
<keyword evidence="3" id="KW-0227">DNA damage</keyword>
<protein>
    <submittedName>
        <fullName evidence="14">Ku70/Ku80 N-terminal alpha/beta domain family protein</fullName>
    </submittedName>
</protein>
<evidence type="ECO:0000313" key="14">
    <source>
        <dbReference type="EMBL" id="TPP52742.1"/>
    </source>
</evidence>
<evidence type="ECO:0000256" key="10">
    <source>
        <dbReference type="ARBA" id="ARBA00023242"/>
    </source>
</evidence>
<feature type="region of interest" description="Disordered" evidence="11">
    <location>
        <begin position="1507"/>
        <end position="1539"/>
    </location>
</feature>
<feature type="compositionally biased region" description="Polar residues" evidence="11">
    <location>
        <begin position="1098"/>
        <end position="1116"/>
    </location>
</feature>
<accession>A0A504XUQ5</accession>
<dbReference type="Pfam" id="PF02735">
    <property type="entry name" value="Ku"/>
    <property type="match status" value="1"/>
</dbReference>
<keyword evidence="2" id="KW-0547">Nucleotide-binding</keyword>
<evidence type="ECO:0000256" key="5">
    <source>
        <dbReference type="ARBA" id="ARBA00022806"/>
    </source>
</evidence>
<keyword evidence="5" id="KW-0347">Helicase</keyword>
<dbReference type="GO" id="GO:0006310">
    <property type="term" value="P:DNA recombination"/>
    <property type="evidence" value="ECO:0007669"/>
    <property type="project" value="UniProtKB-KW"/>
</dbReference>
<organism evidence="14 15">
    <name type="scientific">Leishmania donovani</name>
    <dbReference type="NCBI Taxonomy" id="5661"/>
    <lineage>
        <taxon>Eukaryota</taxon>
        <taxon>Discoba</taxon>
        <taxon>Euglenozoa</taxon>
        <taxon>Kinetoplastea</taxon>
        <taxon>Metakinetoplastina</taxon>
        <taxon>Trypanosomatida</taxon>
        <taxon>Trypanosomatidae</taxon>
        <taxon>Leishmaniinae</taxon>
        <taxon>Leishmania</taxon>
    </lineage>
</organism>
<dbReference type="Pfam" id="PF03731">
    <property type="entry name" value="Ku_N"/>
    <property type="match status" value="1"/>
</dbReference>
<keyword evidence="4" id="KW-0378">Hydrolase</keyword>
<feature type="compositionally biased region" description="Low complexity" evidence="11">
    <location>
        <begin position="370"/>
        <end position="388"/>
    </location>
</feature>
<keyword evidence="9" id="KW-0234">DNA repair</keyword>
<dbReference type="GO" id="GO:0016787">
    <property type="term" value="F:hydrolase activity"/>
    <property type="evidence" value="ECO:0007669"/>
    <property type="project" value="UniProtKB-KW"/>
</dbReference>
<keyword evidence="10" id="KW-0539">Nucleus</keyword>
<dbReference type="GO" id="GO:0005524">
    <property type="term" value="F:ATP binding"/>
    <property type="evidence" value="ECO:0007669"/>
    <property type="project" value="UniProtKB-KW"/>
</dbReference>
<feature type="region of interest" description="Disordered" evidence="11">
    <location>
        <begin position="546"/>
        <end position="587"/>
    </location>
</feature>
<evidence type="ECO:0000259" key="12">
    <source>
        <dbReference type="Pfam" id="PF02735"/>
    </source>
</evidence>
<dbReference type="GO" id="GO:0003690">
    <property type="term" value="F:double-stranded DNA binding"/>
    <property type="evidence" value="ECO:0007669"/>
    <property type="project" value="TreeGrafter"/>
</dbReference>
<feature type="compositionally biased region" description="Low complexity" evidence="11">
    <location>
        <begin position="970"/>
        <end position="987"/>
    </location>
</feature>
<gene>
    <name evidence="14" type="ORF">CGC21_28085</name>
</gene>
<keyword evidence="6" id="KW-0067">ATP-binding</keyword>
<feature type="region of interest" description="Disordered" evidence="11">
    <location>
        <begin position="1274"/>
        <end position="1314"/>
    </location>
</feature>
<dbReference type="InterPro" id="IPR005161">
    <property type="entry name" value="Ku_N"/>
</dbReference>
<dbReference type="GO" id="GO:0042162">
    <property type="term" value="F:telomeric DNA binding"/>
    <property type="evidence" value="ECO:0007669"/>
    <property type="project" value="TreeGrafter"/>
</dbReference>
<dbReference type="GO" id="GO:0004386">
    <property type="term" value="F:helicase activity"/>
    <property type="evidence" value="ECO:0007669"/>
    <property type="project" value="UniProtKB-KW"/>
</dbReference>
<dbReference type="VEuPathDB" id="TriTrypDB:LdBPK_291140.1"/>
<dbReference type="InterPro" id="IPR016194">
    <property type="entry name" value="SPOC-like_C_dom_sf"/>
</dbReference>
<evidence type="ECO:0000256" key="6">
    <source>
        <dbReference type="ARBA" id="ARBA00022840"/>
    </source>
</evidence>
<evidence type="ECO:0000256" key="9">
    <source>
        <dbReference type="ARBA" id="ARBA00023204"/>
    </source>
</evidence>